<dbReference type="Proteomes" id="UP001437256">
    <property type="component" value="Unassembled WGS sequence"/>
</dbReference>
<comment type="caution">
    <text evidence="4">The sequence shown here is derived from an EMBL/GenBank/DDBJ whole genome shotgun (WGS) entry which is preliminary data.</text>
</comment>
<feature type="compositionally biased region" description="Basic and acidic residues" evidence="2">
    <location>
        <begin position="309"/>
        <end position="321"/>
    </location>
</feature>
<feature type="domain" description="Nephrocystin 3-like N-terminal" evidence="3">
    <location>
        <begin position="78"/>
        <end position="178"/>
    </location>
</feature>
<dbReference type="InterPro" id="IPR056884">
    <property type="entry name" value="NPHP3-like_N"/>
</dbReference>
<evidence type="ECO:0000313" key="5">
    <source>
        <dbReference type="Proteomes" id="UP001437256"/>
    </source>
</evidence>
<feature type="domain" description="Nephrocystin 3-like N-terminal" evidence="3">
    <location>
        <begin position="328"/>
        <end position="387"/>
    </location>
</feature>
<feature type="region of interest" description="Disordered" evidence="2">
    <location>
        <begin position="1"/>
        <end position="22"/>
    </location>
</feature>
<protein>
    <recommendedName>
        <fullName evidence="3">Nephrocystin 3-like N-terminal domain-containing protein</fullName>
    </recommendedName>
</protein>
<name>A0ABR2ZIZ7_9AGAR</name>
<organism evidence="4 5">
    <name type="scientific">Marasmius tenuissimus</name>
    <dbReference type="NCBI Taxonomy" id="585030"/>
    <lineage>
        <taxon>Eukaryota</taxon>
        <taxon>Fungi</taxon>
        <taxon>Dikarya</taxon>
        <taxon>Basidiomycota</taxon>
        <taxon>Agaricomycotina</taxon>
        <taxon>Agaricomycetes</taxon>
        <taxon>Agaricomycetidae</taxon>
        <taxon>Agaricales</taxon>
        <taxon>Marasmiineae</taxon>
        <taxon>Marasmiaceae</taxon>
        <taxon>Marasmius</taxon>
    </lineage>
</organism>
<dbReference type="PANTHER" id="PTHR10039">
    <property type="entry name" value="AMELOGENIN"/>
    <property type="match status" value="1"/>
</dbReference>
<gene>
    <name evidence="4" type="ORF">AAF712_011582</name>
</gene>
<feature type="region of interest" description="Disordered" evidence="2">
    <location>
        <begin position="299"/>
        <end position="344"/>
    </location>
</feature>
<evidence type="ECO:0000313" key="4">
    <source>
        <dbReference type="EMBL" id="KAL0061556.1"/>
    </source>
</evidence>
<accession>A0ABR2ZIZ7</accession>
<keyword evidence="5" id="KW-1185">Reference proteome</keyword>
<evidence type="ECO:0000256" key="1">
    <source>
        <dbReference type="ARBA" id="ARBA00022737"/>
    </source>
</evidence>
<proteinExistence type="predicted"/>
<sequence length="628" mass="70805">MEPRTNIQNQQTGPGTQNNYNAAGTQNVSFVNSFNAAVANPHQTLWDAVAGVGASHNAEQQYERGECLKGTRRKALREIHDWRRGKGGGKPICWLSGATGVGKSAIAMTVAKSCEKKGAILSSFFFFRFDPRRNNHSALVPVIAHGLVTTHSLCRDVINQSIADDPTTTPSSCREVINQRISADPTILESRLEDQFRELVVKPYLQQHSVCRVLGPDAGESLSAVALGPSAVAQEAFMEPPVLVPFLRLYQQWWRFIWRFLFAWFFVRVGDPRQEDPNQGTHCTGEDVDASTRGVTILDFSAQEDDPENPSRGDRSVREEDSAGDEDELSEEEQEDSSVCTDGPTLVIIDGLDECDGEETQRRILSAILSAFQQLPQCPLKFLICSRPEAWIREAFSSKPLSQLSNVIVLDKSFMPNRDIEYYYRHHFQEIASSPKYNHVKFPSPWPSEDDLEDLVDRSCGQFVHAATTVRFIDSKFKHPITQLRFLLQKTPRGQPGTSPYQQLDALYDYILSVNPDYEEVRPILAAILIIPLGVRTPICIEMLLELPAGQVAVTLRGMHSVMDIRGPEDEIKPFHTSFRDYLVDRTRSGRFFIDTDTQQCVIARQWLPKLTTGKVRTYRYEVASFQY</sequence>
<dbReference type="InterPro" id="IPR027417">
    <property type="entry name" value="P-loop_NTPase"/>
</dbReference>
<dbReference type="Gene3D" id="3.40.50.300">
    <property type="entry name" value="P-loop containing nucleotide triphosphate hydrolases"/>
    <property type="match status" value="1"/>
</dbReference>
<reference evidence="4 5" key="1">
    <citation type="submission" date="2024-05" db="EMBL/GenBank/DDBJ databases">
        <title>A draft genome resource for the thread blight pathogen Marasmius tenuissimus strain MS-2.</title>
        <authorList>
            <person name="Yulfo-Soto G.E."/>
            <person name="Baruah I.K."/>
            <person name="Amoako-Attah I."/>
            <person name="Bukari Y."/>
            <person name="Meinhardt L.W."/>
            <person name="Bailey B.A."/>
            <person name="Cohen S.P."/>
        </authorList>
    </citation>
    <scope>NUCLEOTIDE SEQUENCE [LARGE SCALE GENOMIC DNA]</scope>
    <source>
        <strain evidence="4 5">MS-2</strain>
    </source>
</reference>
<evidence type="ECO:0000259" key="3">
    <source>
        <dbReference type="Pfam" id="PF24883"/>
    </source>
</evidence>
<dbReference type="Pfam" id="PF24883">
    <property type="entry name" value="NPHP3_N"/>
    <property type="match status" value="2"/>
</dbReference>
<dbReference type="SUPFAM" id="SSF52540">
    <property type="entry name" value="P-loop containing nucleoside triphosphate hydrolases"/>
    <property type="match status" value="1"/>
</dbReference>
<keyword evidence="1" id="KW-0677">Repeat</keyword>
<feature type="compositionally biased region" description="Low complexity" evidence="2">
    <location>
        <begin position="1"/>
        <end position="19"/>
    </location>
</feature>
<dbReference type="PANTHER" id="PTHR10039:SF14">
    <property type="entry name" value="NACHT DOMAIN-CONTAINING PROTEIN"/>
    <property type="match status" value="1"/>
</dbReference>
<evidence type="ECO:0000256" key="2">
    <source>
        <dbReference type="SAM" id="MobiDB-lite"/>
    </source>
</evidence>
<dbReference type="EMBL" id="JBBXMP010000131">
    <property type="protein sequence ID" value="KAL0061556.1"/>
    <property type="molecule type" value="Genomic_DNA"/>
</dbReference>
<feature type="compositionally biased region" description="Acidic residues" evidence="2">
    <location>
        <begin position="322"/>
        <end position="336"/>
    </location>
</feature>